<feature type="chain" id="PRO_5005187427" description="Ribosomal protein L17" evidence="6">
    <location>
        <begin position="22"/>
        <end position="177"/>
    </location>
</feature>
<dbReference type="InParanoid" id="A0A0G4E978"/>
<dbReference type="GO" id="GO:0022625">
    <property type="term" value="C:cytosolic large ribosomal subunit"/>
    <property type="evidence" value="ECO:0007669"/>
    <property type="project" value="TreeGrafter"/>
</dbReference>
<dbReference type="SUPFAM" id="SSF64263">
    <property type="entry name" value="Prokaryotic ribosomal protein L17"/>
    <property type="match status" value="1"/>
</dbReference>
<proteinExistence type="inferred from homology"/>
<dbReference type="GO" id="GO:0003735">
    <property type="term" value="F:structural constituent of ribosome"/>
    <property type="evidence" value="ECO:0007669"/>
    <property type="project" value="InterPro"/>
</dbReference>
<dbReference type="STRING" id="1169540.A0A0G4E978"/>
<evidence type="ECO:0000313" key="8">
    <source>
        <dbReference type="Proteomes" id="UP000041254"/>
    </source>
</evidence>
<evidence type="ECO:0000313" key="7">
    <source>
        <dbReference type="EMBL" id="CEL91787.1"/>
    </source>
</evidence>
<evidence type="ECO:0000256" key="3">
    <source>
        <dbReference type="ARBA" id="ARBA00023274"/>
    </source>
</evidence>
<protein>
    <recommendedName>
        <fullName evidence="9">Ribosomal protein L17</fullName>
    </recommendedName>
</protein>
<reference evidence="7 8" key="1">
    <citation type="submission" date="2014-11" db="EMBL/GenBank/DDBJ databases">
        <authorList>
            <person name="Zhu J."/>
            <person name="Qi W."/>
            <person name="Song R."/>
        </authorList>
    </citation>
    <scope>NUCLEOTIDE SEQUENCE [LARGE SCALE GENOMIC DNA]</scope>
</reference>
<dbReference type="PANTHER" id="PTHR14413">
    <property type="entry name" value="RIBOSOMAL PROTEIN L17"/>
    <property type="match status" value="1"/>
</dbReference>
<dbReference type="EMBL" id="CDMY01000022">
    <property type="protein sequence ID" value="CEL91787.1"/>
    <property type="molecule type" value="Genomic_DNA"/>
</dbReference>
<accession>A0A0G4E978</accession>
<evidence type="ECO:0000256" key="5">
    <source>
        <dbReference type="SAM" id="MobiDB-lite"/>
    </source>
</evidence>
<evidence type="ECO:0000256" key="6">
    <source>
        <dbReference type="SAM" id="SignalP"/>
    </source>
</evidence>
<feature type="region of interest" description="Disordered" evidence="5">
    <location>
        <begin position="33"/>
        <end position="53"/>
    </location>
</feature>
<dbReference type="VEuPathDB" id="CryptoDB:Vbra_19990"/>
<feature type="compositionally biased region" description="Pro residues" evidence="5">
    <location>
        <begin position="39"/>
        <end position="48"/>
    </location>
</feature>
<gene>
    <name evidence="7" type="ORF">Vbra_19990</name>
</gene>
<dbReference type="NCBIfam" id="TIGR00059">
    <property type="entry name" value="L17"/>
    <property type="match status" value="1"/>
</dbReference>
<dbReference type="OMA" id="TTECIRH"/>
<dbReference type="AlphaFoldDB" id="A0A0G4E978"/>
<keyword evidence="8" id="KW-1185">Reference proteome</keyword>
<dbReference type="InterPro" id="IPR000456">
    <property type="entry name" value="Ribosomal_bL17"/>
</dbReference>
<keyword evidence="3 4" id="KW-0687">Ribonucleoprotein</keyword>
<dbReference type="PhylomeDB" id="A0A0G4E978"/>
<dbReference type="GO" id="GO:0006412">
    <property type="term" value="P:translation"/>
    <property type="evidence" value="ECO:0007669"/>
    <property type="project" value="InterPro"/>
</dbReference>
<dbReference type="Gene3D" id="3.90.1030.10">
    <property type="entry name" value="Ribosomal protein L17"/>
    <property type="match status" value="1"/>
</dbReference>
<evidence type="ECO:0008006" key="9">
    <source>
        <dbReference type="Google" id="ProtNLM"/>
    </source>
</evidence>
<dbReference type="Proteomes" id="UP000041254">
    <property type="component" value="Unassembled WGS sequence"/>
</dbReference>
<feature type="signal peptide" evidence="6">
    <location>
        <begin position="1"/>
        <end position="21"/>
    </location>
</feature>
<keyword evidence="2 4" id="KW-0689">Ribosomal protein</keyword>
<sequence>MKCAAAAIFIALSSVLRDAAAFVVPTPLSLPSRQLSLPSPLPPSPSPSPSRNLLTMKAHPNFRKGNTQRLGRAADQRKALLRSLTTACLKYGSIRTTEAKAKQAARHVDKMIGLAKRGDLHAFRQALGWLYDKDLTFRVFEAAPARYAERRCGYTRVKLIQKQRKGDNARMAILELV</sequence>
<comment type="similarity">
    <text evidence="1 4">Belongs to the bacterial ribosomal protein bL17 family.</text>
</comment>
<evidence type="ECO:0000256" key="1">
    <source>
        <dbReference type="ARBA" id="ARBA00008777"/>
    </source>
</evidence>
<evidence type="ECO:0000256" key="2">
    <source>
        <dbReference type="ARBA" id="ARBA00022980"/>
    </source>
</evidence>
<evidence type="ECO:0000256" key="4">
    <source>
        <dbReference type="RuleBase" id="RU000660"/>
    </source>
</evidence>
<organism evidence="7 8">
    <name type="scientific">Vitrella brassicaformis (strain CCMP3155)</name>
    <dbReference type="NCBI Taxonomy" id="1169540"/>
    <lineage>
        <taxon>Eukaryota</taxon>
        <taxon>Sar</taxon>
        <taxon>Alveolata</taxon>
        <taxon>Colpodellida</taxon>
        <taxon>Vitrellaceae</taxon>
        <taxon>Vitrella</taxon>
    </lineage>
</organism>
<keyword evidence="6" id="KW-0732">Signal</keyword>
<dbReference type="Pfam" id="PF01196">
    <property type="entry name" value="Ribosomal_L17"/>
    <property type="match status" value="1"/>
</dbReference>
<dbReference type="PANTHER" id="PTHR14413:SF16">
    <property type="entry name" value="LARGE RIBOSOMAL SUBUNIT PROTEIN BL17M"/>
    <property type="match status" value="1"/>
</dbReference>
<name>A0A0G4E978_VITBC</name>
<dbReference type="FunCoup" id="A0A0G4E978">
    <property type="interactions" value="244"/>
</dbReference>
<dbReference type="OrthoDB" id="275000at2759"/>
<dbReference type="InterPro" id="IPR036373">
    <property type="entry name" value="Ribosomal_bL17_sf"/>
</dbReference>